<comment type="caution">
    <text evidence="2">The sequence shown here is derived from an EMBL/GenBank/DDBJ whole genome shotgun (WGS) entry which is preliminary data.</text>
</comment>
<dbReference type="AlphaFoldDB" id="A0ABD0M1E4"/>
<name>A0ABD0M1E4_9CAEN</name>
<dbReference type="Proteomes" id="UP001519460">
    <property type="component" value="Unassembled WGS sequence"/>
</dbReference>
<dbReference type="EMBL" id="JACVVK020000011">
    <property type="protein sequence ID" value="KAK7505228.1"/>
    <property type="molecule type" value="Genomic_DNA"/>
</dbReference>
<protein>
    <submittedName>
        <fullName evidence="2">Uncharacterized protein</fullName>
    </submittedName>
</protein>
<feature type="non-terminal residue" evidence="2">
    <location>
        <position position="80"/>
    </location>
</feature>
<evidence type="ECO:0000313" key="3">
    <source>
        <dbReference type="Proteomes" id="UP001519460"/>
    </source>
</evidence>
<sequence>MFSRQTVGNEPEYQNCQSAVHGEKLRSPAAHAPLGNWKSTRRAGQNQGRSHERARASLRLVRVQDEAWTVVDTGGRWVVD</sequence>
<organism evidence="2 3">
    <name type="scientific">Batillaria attramentaria</name>
    <dbReference type="NCBI Taxonomy" id="370345"/>
    <lineage>
        <taxon>Eukaryota</taxon>
        <taxon>Metazoa</taxon>
        <taxon>Spiralia</taxon>
        <taxon>Lophotrochozoa</taxon>
        <taxon>Mollusca</taxon>
        <taxon>Gastropoda</taxon>
        <taxon>Caenogastropoda</taxon>
        <taxon>Sorbeoconcha</taxon>
        <taxon>Cerithioidea</taxon>
        <taxon>Batillariidae</taxon>
        <taxon>Batillaria</taxon>
    </lineage>
</organism>
<evidence type="ECO:0000256" key="1">
    <source>
        <dbReference type="SAM" id="MobiDB-lite"/>
    </source>
</evidence>
<gene>
    <name evidence="2" type="ORF">BaRGS_00003390</name>
</gene>
<reference evidence="2 3" key="1">
    <citation type="journal article" date="2023" name="Sci. Data">
        <title>Genome assembly of the Korean intertidal mud-creeper Batillaria attramentaria.</title>
        <authorList>
            <person name="Patra A.K."/>
            <person name="Ho P.T."/>
            <person name="Jun S."/>
            <person name="Lee S.J."/>
            <person name="Kim Y."/>
            <person name="Won Y.J."/>
        </authorList>
    </citation>
    <scope>NUCLEOTIDE SEQUENCE [LARGE SCALE GENOMIC DNA]</scope>
    <source>
        <strain evidence="2">Wonlab-2016</strain>
    </source>
</reference>
<evidence type="ECO:0000313" key="2">
    <source>
        <dbReference type="EMBL" id="KAK7505228.1"/>
    </source>
</evidence>
<keyword evidence="3" id="KW-1185">Reference proteome</keyword>
<proteinExistence type="predicted"/>
<accession>A0ABD0M1E4</accession>
<feature type="region of interest" description="Disordered" evidence="1">
    <location>
        <begin position="21"/>
        <end position="55"/>
    </location>
</feature>